<dbReference type="PANTHER" id="PTHR30086">
    <property type="entry name" value="ARGININE EXPORTER PROTEIN ARGO"/>
    <property type="match status" value="1"/>
</dbReference>
<gene>
    <name evidence="7" type="ORF">LCGC14_0252770</name>
</gene>
<sequence>MVDPITVLAFVPAALALNLTPGADMMFCLGQGMRFGPRASVAASAGVALGGMVHVTLAGLGLGAVVAALPWAFDVIRWIGVGYLLWLAVQTWRSSGAVPAVLPAPKSAFRSGLIVNLTNPKVILFVLAFVPQFVVPEAGPVLLQFLVLGSVLSLGGFIINALVGVFASGLGRRMVGGGQALRWISSGIFIALAARLAVLERT</sequence>
<reference evidence="7" key="1">
    <citation type="journal article" date="2015" name="Nature">
        <title>Complex archaea that bridge the gap between prokaryotes and eukaryotes.</title>
        <authorList>
            <person name="Spang A."/>
            <person name="Saw J.H."/>
            <person name="Jorgensen S.L."/>
            <person name="Zaremba-Niedzwiedzka K."/>
            <person name="Martijn J."/>
            <person name="Lind A.E."/>
            <person name="van Eijk R."/>
            <person name="Schleper C."/>
            <person name="Guy L."/>
            <person name="Ettema T.J."/>
        </authorList>
    </citation>
    <scope>NUCLEOTIDE SEQUENCE</scope>
</reference>
<comment type="caution">
    <text evidence="7">The sequence shown here is derived from an EMBL/GenBank/DDBJ whole genome shotgun (WGS) entry which is preliminary data.</text>
</comment>
<accession>A0A0F9WP53</accession>
<name>A0A0F9WP53_9ZZZZ</name>
<evidence type="ECO:0000256" key="2">
    <source>
        <dbReference type="ARBA" id="ARBA00022475"/>
    </source>
</evidence>
<keyword evidence="3 6" id="KW-0812">Transmembrane</keyword>
<dbReference type="InterPro" id="IPR001123">
    <property type="entry name" value="LeuE-type"/>
</dbReference>
<evidence type="ECO:0000256" key="6">
    <source>
        <dbReference type="SAM" id="Phobius"/>
    </source>
</evidence>
<organism evidence="7">
    <name type="scientific">marine sediment metagenome</name>
    <dbReference type="NCBI Taxonomy" id="412755"/>
    <lineage>
        <taxon>unclassified sequences</taxon>
        <taxon>metagenomes</taxon>
        <taxon>ecological metagenomes</taxon>
    </lineage>
</organism>
<evidence type="ECO:0000256" key="1">
    <source>
        <dbReference type="ARBA" id="ARBA00004651"/>
    </source>
</evidence>
<feature type="transmembrane region" description="Helical" evidence="6">
    <location>
        <begin position="180"/>
        <end position="198"/>
    </location>
</feature>
<evidence type="ECO:0000256" key="4">
    <source>
        <dbReference type="ARBA" id="ARBA00022989"/>
    </source>
</evidence>
<evidence type="ECO:0000256" key="5">
    <source>
        <dbReference type="ARBA" id="ARBA00023136"/>
    </source>
</evidence>
<keyword evidence="5 6" id="KW-0472">Membrane</keyword>
<feature type="transmembrane region" description="Helical" evidence="6">
    <location>
        <begin position="41"/>
        <end position="69"/>
    </location>
</feature>
<keyword evidence="4 6" id="KW-1133">Transmembrane helix</keyword>
<dbReference type="PANTHER" id="PTHR30086:SF20">
    <property type="entry name" value="ARGININE EXPORTER PROTEIN ARGO-RELATED"/>
    <property type="match status" value="1"/>
</dbReference>
<proteinExistence type="predicted"/>
<protein>
    <submittedName>
        <fullName evidence="7">Uncharacterized protein</fullName>
    </submittedName>
</protein>
<dbReference type="AlphaFoldDB" id="A0A0F9WP53"/>
<comment type="subcellular location">
    <subcellularLocation>
        <location evidence="1">Cell membrane</location>
        <topology evidence="1">Multi-pass membrane protein</topology>
    </subcellularLocation>
</comment>
<dbReference type="Pfam" id="PF01810">
    <property type="entry name" value="LysE"/>
    <property type="match status" value="1"/>
</dbReference>
<dbReference type="GO" id="GO:0015171">
    <property type="term" value="F:amino acid transmembrane transporter activity"/>
    <property type="evidence" value="ECO:0007669"/>
    <property type="project" value="TreeGrafter"/>
</dbReference>
<feature type="transmembrane region" description="Helical" evidence="6">
    <location>
        <begin position="113"/>
        <end position="135"/>
    </location>
</feature>
<dbReference type="GO" id="GO:0005886">
    <property type="term" value="C:plasma membrane"/>
    <property type="evidence" value="ECO:0007669"/>
    <property type="project" value="UniProtKB-SubCell"/>
</dbReference>
<feature type="transmembrane region" description="Helical" evidence="6">
    <location>
        <begin position="6"/>
        <end position="29"/>
    </location>
</feature>
<feature type="transmembrane region" description="Helical" evidence="6">
    <location>
        <begin position="141"/>
        <end position="168"/>
    </location>
</feature>
<keyword evidence="2" id="KW-1003">Cell membrane</keyword>
<dbReference type="PIRSF" id="PIRSF006324">
    <property type="entry name" value="LeuE"/>
    <property type="match status" value="1"/>
</dbReference>
<evidence type="ECO:0000256" key="3">
    <source>
        <dbReference type="ARBA" id="ARBA00022692"/>
    </source>
</evidence>
<evidence type="ECO:0000313" key="7">
    <source>
        <dbReference type="EMBL" id="KKN87936.1"/>
    </source>
</evidence>
<dbReference type="EMBL" id="LAZR01000132">
    <property type="protein sequence ID" value="KKN87936.1"/>
    <property type="molecule type" value="Genomic_DNA"/>
</dbReference>